<keyword evidence="2" id="KW-1185">Reference proteome</keyword>
<reference evidence="2" key="1">
    <citation type="submission" date="2010-08" db="EMBL/GenBank/DDBJ databases">
        <authorList>
            <consortium name="Caenorhabditis japonica Sequencing Consortium"/>
            <person name="Wilson R.K."/>
        </authorList>
    </citation>
    <scope>NUCLEOTIDE SEQUENCE [LARGE SCALE GENOMIC DNA]</scope>
    <source>
        <strain evidence="2">DF5081</strain>
    </source>
</reference>
<dbReference type="AlphaFoldDB" id="A0A8R1EIJ4"/>
<dbReference type="InterPro" id="IPR011333">
    <property type="entry name" value="SKP1/BTB/POZ_sf"/>
</dbReference>
<sequence length="97" mass="11150">MYASTYHQNVEQLLVLADRYDVSLVTKECENFLKFTERTSIDNKLRIAEQFSLSDLQEKCLDSLGSMKQIKTVREKFNPIGIVTATALLDRAITLYN</sequence>
<protein>
    <recommendedName>
        <fullName evidence="3">BTB domain-containing protein</fullName>
    </recommendedName>
</protein>
<organism evidence="1 2">
    <name type="scientific">Caenorhabditis japonica</name>
    <dbReference type="NCBI Taxonomy" id="281687"/>
    <lineage>
        <taxon>Eukaryota</taxon>
        <taxon>Metazoa</taxon>
        <taxon>Ecdysozoa</taxon>
        <taxon>Nematoda</taxon>
        <taxon>Chromadorea</taxon>
        <taxon>Rhabditida</taxon>
        <taxon>Rhabditina</taxon>
        <taxon>Rhabditomorpha</taxon>
        <taxon>Rhabditoidea</taxon>
        <taxon>Rhabditidae</taxon>
        <taxon>Peloderinae</taxon>
        <taxon>Caenorhabditis</taxon>
    </lineage>
</organism>
<dbReference type="PANTHER" id="PTHR22744:SF17">
    <property type="entry name" value="BTB DOMAIN-CONTAINING PROTEIN"/>
    <property type="match status" value="1"/>
</dbReference>
<reference evidence="1" key="2">
    <citation type="submission" date="2022-06" db="UniProtKB">
        <authorList>
            <consortium name="EnsemblMetazoa"/>
        </authorList>
    </citation>
    <scope>IDENTIFICATION</scope>
    <source>
        <strain evidence="1">DF5081</strain>
    </source>
</reference>
<evidence type="ECO:0000313" key="2">
    <source>
        <dbReference type="Proteomes" id="UP000005237"/>
    </source>
</evidence>
<dbReference type="Proteomes" id="UP000005237">
    <property type="component" value="Unassembled WGS sequence"/>
</dbReference>
<dbReference type="Gene3D" id="3.30.710.10">
    <property type="entry name" value="Potassium Channel Kv1.1, Chain A"/>
    <property type="match status" value="1"/>
</dbReference>
<proteinExistence type="predicted"/>
<name>A0A8R1EIJ4_CAEJA</name>
<accession>A0A8R1EIJ4</accession>
<dbReference type="PANTHER" id="PTHR22744">
    <property type="entry name" value="HELIX LOOP HELIX PROTEIN 21-RELATED"/>
    <property type="match status" value="1"/>
</dbReference>
<evidence type="ECO:0000313" key="1">
    <source>
        <dbReference type="EnsemblMetazoa" id="CJA34811.1"/>
    </source>
</evidence>
<evidence type="ECO:0008006" key="3">
    <source>
        <dbReference type="Google" id="ProtNLM"/>
    </source>
</evidence>
<dbReference type="EnsemblMetazoa" id="CJA34811.1">
    <property type="protein sequence ID" value="CJA34811.1"/>
    <property type="gene ID" value="WBGene00210658"/>
</dbReference>